<organism evidence="1 2">
    <name type="scientific">Shewanella jiangmenensis</name>
    <dbReference type="NCBI Taxonomy" id="2837387"/>
    <lineage>
        <taxon>Bacteria</taxon>
        <taxon>Pseudomonadati</taxon>
        <taxon>Pseudomonadota</taxon>
        <taxon>Gammaproteobacteria</taxon>
        <taxon>Alteromonadales</taxon>
        <taxon>Shewanellaceae</taxon>
        <taxon>Shewanella</taxon>
    </lineage>
</organism>
<proteinExistence type="predicted"/>
<keyword evidence="2" id="KW-1185">Reference proteome</keyword>
<protein>
    <submittedName>
        <fullName evidence="1">Uncharacterized protein</fullName>
    </submittedName>
</protein>
<sequence>MDESGGDRYQERENIDIRLSVGLLYEDDEWESLLFVDPKAKKELEHQSGRRYWADGIVTSIDVDVRIRHLSAPIDSGDPRGVGEALHLPLIDLM</sequence>
<reference evidence="1 2" key="1">
    <citation type="submission" date="2021-05" db="EMBL/GenBank/DDBJ databases">
        <title>Shewanella sp. JM162201.</title>
        <authorList>
            <person name="Xu S."/>
            <person name="Li A."/>
        </authorList>
    </citation>
    <scope>NUCLEOTIDE SEQUENCE [LARGE SCALE GENOMIC DNA]</scope>
    <source>
        <strain evidence="1 2">JM162201</strain>
    </source>
</reference>
<evidence type="ECO:0000313" key="2">
    <source>
        <dbReference type="Proteomes" id="UP001195903"/>
    </source>
</evidence>
<dbReference type="EMBL" id="JAHEPS010000001">
    <property type="protein sequence ID" value="MBT1443418.1"/>
    <property type="molecule type" value="Genomic_DNA"/>
</dbReference>
<dbReference type="RefSeq" id="WP_214505604.1">
    <property type="nucleotide sequence ID" value="NZ_JAHEPS010000001.1"/>
</dbReference>
<evidence type="ECO:0000313" key="1">
    <source>
        <dbReference type="EMBL" id="MBT1443418.1"/>
    </source>
</evidence>
<name>A0ABS5UZ29_9GAMM</name>
<gene>
    <name evidence="1" type="ORF">KJI95_02625</name>
</gene>
<comment type="caution">
    <text evidence="1">The sequence shown here is derived from an EMBL/GenBank/DDBJ whole genome shotgun (WGS) entry which is preliminary data.</text>
</comment>
<accession>A0ABS5UZ29</accession>
<dbReference type="Proteomes" id="UP001195903">
    <property type="component" value="Unassembled WGS sequence"/>
</dbReference>